<evidence type="ECO:0000313" key="2">
    <source>
        <dbReference type="EMBL" id="HGE99240.1"/>
    </source>
</evidence>
<dbReference type="PANTHER" id="PTHR48090:SF7">
    <property type="entry name" value="RFBJ PROTEIN"/>
    <property type="match status" value="1"/>
</dbReference>
<dbReference type="PANTHER" id="PTHR48090">
    <property type="entry name" value="UNDECAPRENYL-PHOSPHATE 4-DEOXY-4-FORMAMIDO-L-ARABINOSE TRANSFERASE-RELATED"/>
    <property type="match status" value="1"/>
</dbReference>
<dbReference type="EMBL" id="DTMQ01000026">
    <property type="protein sequence ID" value="HGE99240.1"/>
    <property type="molecule type" value="Genomic_DNA"/>
</dbReference>
<name>A0A7C3Z1U4_UNCW3</name>
<organism evidence="2">
    <name type="scientific">candidate division WOR-3 bacterium</name>
    <dbReference type="NCBI Taxonomy" id="2052148"/>
    <lineage>
        <taxon>Bacteria</taxon>
        <taxon>Bacteria division WOR-3</taxon>
    </lineage>
</organism>
<feature type="domain" description="Glycosyltransferase 2-like" evidence="1">
    <location>
        <begin position="4"/>
        <end position="164"/>
    </location>
</feature>
<protein>
    <submittedName>
        <fullName evidence="2">Glycosyltransferase family 2 protein</fullName>
    </submittedName>
</protein>
<dbReference type="SUPFAM" id="SSF53448">
    <property type="entry name" value="Nucleotide-diphospho-sugar transferases"/>
    <property type="match status" value="1"/>
</dbReference>
<gene>
    <name evidence="2" type="ORF">ENX07_04125</name>
</gene>
<proteinExistence type="predicted"/>
<dbReference type="CDD" id="cd04179">
    <property type="entry name" value="DPM_DPG-synthase_like"/>
    <property type="match status" value="1"/>
</dbReference>
<dbReference type="AlphaFoldDB" id="A0A7C3Z1U4"/>
<evidence type="ECO:0000259" key="1">
    <source>
        <dbReference type="Pfam" id="PF00535"/>
    </source>
</evidence>
<reference evidence="2" key="1">
    <citation type="journal article" date="2020" name="mSystems">
        <title>Genome- and Community-Level Interaction Insights into Carbon Utilization and Element Cycling Functions of Hydrothermarchaeota in Hydrothermal Sediment.</title>
        <authorList>
            <person name="Zhou Z."/>
            <person name="Liu Y."/>
            <person name="Xu W."/>
            <person name="Pan J."/>
            <person name="Luo Z.H."/>
            <person name="Li M."/>
        </authorList>
    </citation>
    <scope>NUCLEOTIDE SEQUENCE [LARGE SCALE GENOMIC DNA]</scope>
    <source>
        <strain evidence="2">SpSt-906</strain>
    </source>
</reference>
<sequence>MKLSVIIPVYNEKNTLEKIISLVEMVPIDKEIIVVDDFSNDGTREILKKWEGKENLKILYHSQNAGKGSAIRTGIAEAKGEIIVIQDADLEYNPYDYLKMLKLFSQPEVKAVYGSRFKGKGRFLRRSKLANLFLSFLTSLLFNERITDMETCYKMIRREVFQDLKLKAKRFEIEPEITAKLLKKGIKIYEVPISYSGRKEGKKIKAKDGFVALRTLFFWRLK</sequence>
<accession>A0A7C3Z1U4</accession>
<dbReference type="Pfam" id="PF00535">
    <property type="entry name" value="Glycos_transf_2"/>
    <property type="match status" value="1"/>
</dbReference>
<dbReference type="InterPro" id="IPR001173">
    <property type="entry name" value="Glyco_trans_2-like"/>
</dbReference>
<dbReference type="GO" id="GO:0016740">
    <property type="term" value="F:transferase activity"/>
    <property type="evidence" value="ECO:0007669"/>
    <property type="project" value="UniProtKB-KW"/>
</dbReference>
<keyword evidence="2" id="KW-0808">Transferase</keyword>
<dbReference type="InterPro" id="IPR050256">
    <property type="entry name" value="Glycosyltransferase_2"/>
</dbReference>
<dbReference type="Gene3D" id="3.90.550.10">
    <property type="entry name" value="Spore Coat Polysaccharide Biosynthesis Protein SpsA, Chain A"/>
    <property type="match status" value="1"/>
</dbReference>
<dbReference type="InterPro" id="IPR029044">
    <property type="entry name" value="Nucleotide-diphossugar_trans"/>
</dbReference>
<comment type="caution">
    <text evidence="2">The sequence shown here is derived from an EMBL/GenBank/DDBJ whole genome shotgun (WGS) entry which is preliminary data.</text>
</comment>